<protein>
    <submittedName>
        <fullName evidence="1">Uncharacterized protein</fullName>
    </submittedName>
</protein>
<dbReference type="Proteomes" id="UP001060215">
    <property type="component" value="Chromosome 1"/>
</dbReference>
<name>A0ACC0J119_9ERIC</name>
<evidence type="ECO:0000313" key="2">
    <source>
        <dbReference type="Proteomes" id="UP001060215"/>
    </source>
</evidence>
<proteinExistence type="predicted"/>
<evidence type="ECO:0000313" key="1">
    <source>
        <dbReference type="EMBL" id="KAI8031103.1"/>
    </source>
</evidence>
<dbReference type="EMBL" id="CM045758">
    <property type="protein sequence ID" value="KAI8031103.1"/>
    <property type="molecule type" value="Genomic_DNA"/>
</dbReference>
<reference evidence="1 2" key="1">
    <citation type="journal article" date="2022" name="Plant J.">
        <title>Chromosome-level genome of Camellia lanceoleosa provides a valuable resource for understanding genome evolution and self-incompatibility.</title>
        <authorList>
            <person name="Gong W."/>
            <person name="Xiao S."/>
            <person name="Wang L."/>
            <person name="Liao Z."/>
            <person name="Chang Y."/>
            <person name="Mo W."/>
            <person name="Hu G."/>
            <person name="Li W."/>
            <person name="Zhao G."/>
            <person name="Zhu H."/>
            <person name="Hu X."/>
            <person name="Ji K."/>
            <person name="Xiang X."/>
            <person name="Song Q."/>
            <person name="Yuan D."/>
            <person name="Jin S."/>
            <person name="Zhang L."/>
        </authorList>
    </citation>
    <scope>NUCLEOTIDE SEQUENCE [LARGE SCALE GENOMIC DNA]</scope>
    <source>
        <strain evidence="1">SQ_2022a</strain>
    </source>
</reference>
<organism evidence="1 2">
    <name type="scientific">Camellia lanceoleosa</name>
    <dbReference type="NCBI Taxonomy" id="1840588"/>
    <lineage>
        <taxon>Eukaryota</taxon>
        <taxon>Viridiplantae</taxon>
        <taxon>Streptophyta</taxon>
        <taxon>Embryophyta</taxon>
        <taxon>Tracheophyta</taxon>
        <taxon>Spermatophyta</taxon>
        <taxon>Magnoliopsida</taxon>
        <taxon>eudicotyledons</taxon>
        <taxon>Gunneridae</taxon>
        <taxon>Pentapetalae</taxon>
        <taxon>asterids</taxon>
        <taxon>Ericales</taxon>
        <taxon>Theaceae</taxon>
        <taxon>Camellia</taxon>
    </lineage>
</organism>
<keyword evidence="2" id="KW-1185">Reference proteome</keyword>
<accession>A0ACC0J119</accession>
<sequence>MKEMVASGHQETLNQSEMGFEIVSKLLLIQGALDSLLRGGNLYSVQDKPMPKAVAKLWRGMIGLDAKKQTAEVKDVLDLVRRNAVEIKTLKEMVSAISSKMNISVPVSPHVAPGSPSPPPLLPPSICNGGGGNGGDGD</sequence>
<comment type="caution">
    <text evidence="1">The sequence shown here is derived from an EMBL/GenBank/DDBJ whole genome shotgun (WGS) entry which is preliminary data.</text>
</comment>
<gene>
    <name evidence="1" type="ORF">LOK49_LG01G01654</name>
</gene>